<name>A0A0B2UBW8_9GAMM</name>
<evidence type="ECO:0008006" key="3">
    <source>
        <dbReference type="Google" id="ProtNLM"/>
    </source>
</evidence>
<reference evidence="1 2" key="1">
    <citation type="submission" date="2014-03" db="EMBL/GenBank/DDBJ databases">
        <title>Genome sequence of the diesel-degrader and plant-growth promoter Acinetobacter oleivorans PF-1 isolated from the roots of poplar tree.</title>
        <authorList>
            <person name="Gkorezis P."/>
            <person name="van Hamme J."/>
            <person name="Rineau F."/>
            <person name="Vangronsveld J."/>
            <person name="Francetti A."/>
        </authorList>
    </citation>
    <scope>NUCLEOTIDE SEQUENCE [LARGE SCALE GENOMIC DNA]</scope>
    <source>
        <strain evidence="1 2">PF1</strain>
    </source>
</reference>
<gene>
    <name evidence="1" type="ORF">DH17_15150</name>
</gene>
<dbReference type="AlphaFoldDB" id="A0A0B2UBW8"/>
<accession>A0A0B2UBW8</accession>
<proteinExistence type="predicted"/>
<comment type="caution">
    <text evidence="1">The sequence shown here is derived from an EMBL/GenBank/DDBJ whole genome shotgun (WGS) entry which is preliminary data.</text>
</comment>
<evidence type="ECO:0000313" key="2">
    <source>
        <dbReference type="Proteomes" id="UP000031012"/>
    </source>
</evidence>
<protein>
    <recommendedName>
        <fullName evidence="3">Metalloprotease secretion chaperone CpaB</fullName>
    </recommendedName>
</protein>
<evidence type="ECO:0000313" key="1">
    <source>
        <dbReference type="EMBL" id="KHN66883.1"/>
    </source>
</evidence>
<dbReference type="NCBIfam" id="NF033512">
    <property type="entry name" value="T2SS_chap_CpaB"/>
    <property type="match status" value="1"/>
</dbReference>
<sequence length="211" mass="23759">MKKNKLFIGTAIACLALAVLIWLTFSQQSSSALTSSLNSHKDEAGLKRVEGQNGFARQNTINLSPSEKEKLSKQQIVFNEIEKDQLPSNVDFPLIKNGQGMVIKYDPNVIELKKVGDTVKFQMLEYGINRTGKIVEIEPVDQDIVRWTGKFDQGDPNQNFFTITQSQKDHYTIMQIFTEKGNYSAEIKDGVGLVQTMDDGVTDQELHHDHP</sequence>
<organism evidence="1 2">
    <name type="scientific">Acinetobacter oleivorans</name>
    <dbReference type="NCBI Taxonomy" id="1148157"/>
    <lineage>
        <taxon>Bacteria</taxon>
        <taxon>Pseudomonadati</taxon>
        <taxon>Pseudomonadota</taxon>
        <taxon>Gammaproteobacteria</taxon>
        <taxon>Moraxellales</taxon>
        <taxon>Moraxellaceae</taxon>
        <taxon>Acinetobacter</taxon>
    </lineage>
</organism>
<dbReference type="Proteomes" id="UP000031012">
    <property type="component" value="Unassembled WGS sequence"/>
</dbReference>
<dbReference type="EMBL" id="JHQK01000006">
    <property type="protein sequence ID" value="KHN66883.1"/>
    <property type="molecule type" value="Genomic_DNA"/>
</dbReference>